<dbReference type="InterPro" id="IPR004942">
    <property type="entry name" value="Roadblock/LAMTOR2_dom"/>
</dbReference>
<dbReference type="GO" id="GO:0005874">
    <property type="term" value="C:microtubule"/>
    <property type="evidence" value="ECO:0007669"/>
    <property type="project" value="UniProtKB-UniRule"/>
</dbReference>
<evidence type="ECO:0000256" key="1">
    <source>
        <dbReference type="ARBA" id="ARBA00004245"/>
    </source>
</evidence>
<dbReference type="PIRSF" id="PIRSF009998">
    <property type="entry name" value="DLC7"/>
    <property type="match status" value="1"/>
</dbReference>
<evidence type="ECO:0000256" key="9">
    <source>
        <dbReference type="ARBA" id="ARBA00025362"/>
    </source>
</evidence>
<evidence type="ECO:0000256" key="2">
    <source>
        <dbReference type="ARBA" id="ARBA00007191"/>
    </source>
</evidence>
<dbReference type="Pfam" id="PF03259">
    <property type="entry name" value="Robl_LC7"/>
    <property type="match status" value="1"/>
</dbReference>
<feature type="region of interest" description="Disordered" evidence="11">
    <location>
        <begin position="1"/>
        <end position="20"/>
    </location>
</feature>
<dbReference type="SMART" id="SM00960">
    <property type="entry name" value="Robl_LC7"/>
    <property type="match status" value="1"/>
</dbReference>
<dbReference type="SUPFAM" id="SSF103196">
    <property type="entry name" value="Roadblock/LC7 domain"/>
    <property type="match status" value="1"/>
</dbReference>
<dbReference type="GO" id="GO:0045505">
    <property type="term" value="F:dynein intermediate chain binding"/>
    <property type="evidence" value="ECO:0007669"/>
    <property type="project" value="UniProtKB-UniRule"/>
</dbReference>
<sequence>MVRMEGWHRTKPRPVESQEVEETLKRIQSHKGVVGTIVVNNEGIPVKSTLDNTSTVQYAGLMSQLSDKARSVVRDLDPSNDLSFLRVRSKKHEIMVAPEKDFLLIVIQNPTD</sequence>
<name>A0A182F7W7_ANOAL</name>
<dbReference type="GO" id="GO:0005737">
    <property type="term" value="C:cytoplasm"/>
    <property type="evidence" value="ECO:0007669"/>
    <property type="project" value="UniProtKB-UniRule"/>
</dbReference>
<comment type="subcellular location">
    <subcellularLocation>
        <location evidence="1 10">Cytoplasm</location>
        <location evidence="1 10">Cytoskeleton</location>
    </subcellularLocation>
</comment>
<keyword evidence="6 10" id="KW-0243">Dynein</keyword>
<evidence type="ECO:0000256" key="7">
    <source>
        <dbReference type="ARBA" id="ARBA00023175"/>
    </source>
</evidence>
<keyword evidence="5 10" id="KW-0493">Microtubule</keyword>
<keyword evidence="7 10" id="KW-0505">Motor protein</keyword>
<dbReference type="EnsemblMetazoa" id="AALB002588-RA">
    <property type="protein sequence ID" value="AALB002588-PA"/>
    <property type="gene ID" value="AALB002588"/>
</dbReference>
<dbReference type="FunFam" id="3.30.450.30:FF:000002">
    <property type="entry name" value="Dynein light chain roadblock"/>
    <property type="match status" value="1"/>
</dbReference>
<dbReference type="Gene3D" id="3.30.450.30">
    <property type="entry name" value="Dynein light chain 2a, cytoplasmic"/>
    <property type="match status" value="1"/>
</dbReference>
<accession>A0A182F7W7</accession>
<feature type="compositionally biased region" description="Basic and acidic residues" evidence="11">
    <location>
        <begin position="1"/>
        <end position="16"/>
    </location>
</feature>
<comment type="function">
    <text evidence="9">Acts as one of several non-catalytic accessory components of the cytoplasmic dynein 1 complex that are thought to be involved in linking dynein to cargos and to adapter proteins that regulate dynein function. Cytoplasmic dynein 1 acts as a motor for the intracellular retrograde motility of vesicles and organelles along microtubules.</text>
</comment>
<dbReference type="AlphaFoldDB" id="A0A182F7W7"/>
<keyword evidence="3 10" id="KW-0813">Transport</keyword>
<dbReference type="VEuPathDB" id="VectorBase:AALB002588"/>
<keyword evidence="4 10" id="KW-0963">Cytoplasm</keyword>
<dbReference type="Proteomes" id="UP000069272">
    <property type="component" value="Chromosome 2R"/>
</dbReference>
<dbReference type="InterPro" id="IPR016561">
    <property type="entry name" value="DYNLRB1/2"/>
</dbReference>
<evidence type="ECO:0000259" key="12">
    <source>
        <dbReference type="SMART" id="SM00960"/>
    </source>
</evidence>
<comment type="similarity">
    <text evidence="2 10">Belongs to the GAMAD family.</text>
</comment>
<dbReference type="PANTHER" id="PTHR10779">
    <property type="entry name" value="DYNEIN LIGHT CHAIN ROADBLOCK"/>
    <property type="match status" value="1"/>
</dbReference>
<evidence type="ECO:0000256" key="5">
    <source>
        <dbReference type="ARBA" id="ARBA00022701"/>
    </source>
</evidence>
<evidence type="ECO:0000256" key="10">
    <source>
        <dbReference type="PIRNR" id="PIRNR009998"/>
    </source>
</evidence>
<dbReference type="GO" id="GO:0005868">
    <property type="term" value="C:cytoplasmic dynein complex"/>
    <property type="evidence" value="ECO:0007669"/>
    <property type="project" value="UniProtKB-UniRule"/>
</dbReference>
<reference evidence="13" key="2">
    <citation type="submission" date="2022-08" db="UniProtKB">
        <authorList>
            <consortium name="EnsemblMetazoa"/>
        </authorList>
    </citation>
    <scope>IDENTIFICATION</scope>
    <source>
        <strain evidence="13">STECLA/ALBI9_A</strain>
    </source>
</reference>
<evidence type="ECO:0000256" key="8">
    <source>
        <dbReference type="ARBA" id="ARBA00023212"/>
    </source>
</evidence>
<feature type="domain" description="Roadblock/LAMTOR2" evidence="12">
    <location>
        <begin position="20"/>
        <end position="108"/>
    </location>
</feature>
<evidence type="ECO:0000256" key="4">
    <source>
        <dbReference type="ARBA" id="ARBA00022490"/>
    </source>
</evidence>
<keyword evidence="8 10" id="KW-0206">Cytoskeleton</keyword>
<reference evidence="13 14" key="1">
    <citation type="journal article" date="2017" name="G3 (Bethesda)">
        <title>The Physical Genome Mapping of Anopheles albimanus Corrected Scaffold Misassemblies and Identified Interarm Rearrangements in Genus Anopheles.</title>
        <authorList>
            <person name="Artemov G.N."/>
            <person name="Peery A.N."/>
            <person name="Jiang X."/>
            <person name="Tu Z."/>
            <person name="Stegniy V.N."/>
            <person name="Sharakhova M.V."/>
            <person name="Sharakhov I.V."/>
        </authorList>
    </citation>
    <scope>NUCLEOTIDE SEQUENCE [LARGE SCALE GENOMIC DNA]</scope>
    <source>
        <strain evidence="13 14">ALBI9_A</strain>
    </source>
</reference>
<dbReference type="VEuPathDB" id="VectorBase:AALB20_030966"/>
<evidence type="ECO:0000256" key="3">
    <source>
        <dbReference type="ARBA" id="ARBA00022448"/>
    </source>
</evidence>
<keyword evidence="14" id="KW-1185">Reference proteome</keyword>
<evidence type="ECO:0000256" key="11">
    <source>
        <dbReference type="SAM" id="MobiDB-lite"/>
    </source>
</evidence>
<proteinExistence type="inferred from homology"/>
<evidence type="ECO:0000313" key="13">
    <source>
        <dbReference type="EnsemblMetazoa" id="AALB002588-PA"/>
    </source>
</evidence>
<organism evidence="13 14">
    <name type="scientific">Anopheles albimanus</name>
    <name type="common">New world malaria mosquito</name>
    <dbReference type="NCBI Taxonomy" id="7167"/>
    <lineage>
        <taxon>Eukaryota</taxon>
        <taxon>Metazoa</taxon>
        <taxon>Ecdysozoa</taxon>
        <taxon>Arthropoda</taxon>
        <taxon>Hexapoda</taxon>
        <taxon>Insecta</taxon>
        <taxon>Pterygota</taxon>
        <taxon>Neoptera</taxon>
        <taxon>Endopterygota</taxon>
        <taxon>Diptera</taxon>
        <taxon>Nematocera</taxon>
        <taxon>Culicoidea</taxon>
        <taxon>Culicidae</taxon>
        <taxon>Anophelinae</taxon>
        <taxon>Anopheles</taxon>
    </lineage>
</organism>
<dbReference type="GO" id="GO:0007018">
    <property type="term" value="P:microtubule-based movement"/>
    <property type="evidence" value="ECO:0007669"/>
    <property type="project" value="UniProtKB-UniRule"/>
</dbReference>
<evidence type="ECO:0000256" key="6">
    <source>
        <dbReference type="ARBA" id="ARBA00023017"/>
    </source>
</evidence>
<dbReference type="STRING" id="7167.A0A182F7W7"/>
<protein>
    <recommendedName>
        <fullName evidence="10">Dynein light chain roadblock</fullName>
    </recommendedName>
</protein>
<evidence type="ECO:0000313" key="14">
    <source>
        <dbReference type="Proteomes" id="UP000069272"/>
    </source>
</evidence>